<keyword evidence="2" id="KW-1185">Reference proteome</keyword>
<evidence type="ECO:0000313" key="2">
    <source>
        <dbReference type="Proteomes" id="UP001501578"/>
    </source>
</evidence>
<accession>A0ABP4AQM8</accession>
<organism evidence="1 2">
    <name type="scientific">Nonomuraea longicatena</name>
    <dbReference type="NCBI Taxonomy" id="83682"/>
    <lineage>
        <taxon>Bacteria</taxon>
        <taxon>Bacillati</taxon>
        <taxon>Actinomycetota</taxon>
        <taxon>Actinomycetes</taxon>
        <taxon>Streptosporangiales</taxon>
        <taxon>Streptosporangiaceae</taxon>
        <taxon>Nonomuraea</taxon>
    </lineage>
</organism>
<dbReference type="EMBL" id="BAAAHQ010000025">
    <property type="protein sequence ID" value="GAA0939953.1"/>
    <property type="molecule type" value="Genomic_DNA"/>
</dbReference>
<dbReference type="Proteomes" id="UP001501578">
    <property type="component" value="Unassembled WGS sequence"/>
</dbReference>
<name>A0ABP4AQM8_9ACTN</name>
<gene>
    <name evidence="1" type="ORF">GCM10009560_51040</name>
</gene>
<evidence type="ECO:0008006" key="3">
    <source>
        <dbReference type="Google" id="ProtNLM"/>
    </source>
</evidence>
<evidence type="ECO:0000313" key="1">
    <source>
        <dbReference type="EMBL" id="GAA0939953.1"/>
    </source>
</evidence>
<comment type="caution">
    <text evidence="1">The sequence shown here is derived from an EMBL/GenBank/DDBJ whole genome shotgun (WGS) entry which is preliminary data.</text>
</comment>
<dbReference type="InterPro" id="IPR011256">
    <property type="entry name" value="Reg_factor_effector_dom_sf"/>
</dbReference>
<sequence>MNVTITTHGPVRCLSVSGVGAPGGREHLGAVGALTAVAAELPVEPGPLEGQWWVEDDGRPPLEVPRELWRWHLLLPLAEGSQAEKGPGEGRAKESVVEGLEAGMVEAARERARASGAAVDRVRLAVVTPGRCAQVLHVGPFSEEHVSLAVLDAYLAEHDLVPNGPHHEVYLTAWDVPVPRTLLRQPVRERVG</sequence>
<proteinExistence type="predicted"/>
<reference evidence="2" key="1">
    <citation type="journal article" date="2019" name="Int. J. Syst. Evol. Microbiol.">
        <title>The Global Catalogue of Microorganisms (GCM) 10K type strain sequencing project: providing services to taxonomists for standard genome sequencing and annotation.</title>
        <authorList>
            <consortium name="The Broad Institute Genomics Platform"/>
            <consortium name="The Broad Institute Genome Sequencing Center for Infectious Disease"/>
            <person name="Wu L."/>
            <person name="Ma J."/>
        </authorList>
    </citation>
    <scope>NUCLEOTIDE SEQUENCE [LARGE SCALE GENOMIC DNA]</scope>
    <source>
        <strain evidence="2">JCM 11136</strain>
    </source>
</reference>
<protein>
    <recommendedName>
        <fullName evidence="3">GyrI-like small molecule binding domain-containing protein</fullName>
    </recommendedName>
</protein>
<dbReference type="Gene3D" id="3.20.80.10">
    <property type="entry name" value="Regulatory factor, effector binding domain"/>
    <property type="match status" value="1"/>
</dbReference>